<feature type="transmembrane region" description="Helical" evidence="4">
    <location>
        <begin position="12"/>
        <end position="35"/>
    </location>
</feature>
<name>A0A814BT89_9BILA</name>
<dbReference type="GO" id="GO:0005576">
    <property type="term" value="C:extracellular region"/>
    <property type="evidence" value="ECO:0007669"/>
    <property type="project" value="UniProtKB-SubCell"/>
</dbReference>
<gene>
    <name evidence="5" type="ORF">OXX778_LOCUS12910</name>
</gene>
<dbReference type="SMART" id="SM00564">
    <property type="entry name" value="PQQ"/>
    <property type="match status" value="6"/>
</dbReference>
<organism evidence="5 6">
    <name type="scientific">Brachionus calyciflorus</name>
    <dbReference type="NCBI Taxonomy" id="104777"/>
    <lineage>
        <taxon>Eukaryota</taxon>
        <taxon>Metazoa</taxon>
        <taxon>Spiralia</taxon>
        <taxon>Gnathifera</taxon>
        <taxon>Rotifera</taxon>
        <taxon>Eurotatoria</taxon>
        <taxon>Monogononta</taxon>
        <taxon>Pseudotrocha</taxon>
        <taxon>Ploima</taxon>
        <taxon>Brachionidae</taxon>
        <taxon>Brachionus</taxon>
    </lineage>
</organism>
<proteinExistence type="predicted"/>
<evidence type="ECO:0000313" key="6">
    <source>
        <dbReference type="Proteomes" id="UP000663879"/>
    </source>
</evidence>
<keyword evidence="2" id="KW-0964">Secreted</keyword>
<sequence length="909" mass="95724">MSQYAIGAGVAAGVCAGLLLVGGGIVTVALIPVFIAAGSSSTSTQAPATRGGIISSDISGSTLAIGSNLGDISLLDTNTTKIRQNYTESGSIKSLKFLDTFILVYASTGGNLVIRNINTGQIIRSVPKLGPLNSLVITKDYNIITSDDYGRILTFNILGLLKNNISIGSPINSISLLSNENLVTSQNNLINIWDTNFKLVKTIYVSDVFNNLIVAVPTNGISETIIYSQGSKVVILDPTTTKEIRNIVLNETITDITQLSNGLLAVSTSNSISYYYLATGTLVRSTSNTNGTITNIIANQNNIIIGNLAGGVNFISNSKFDVRIILPALSASATSISVLDNKVSASSSDGQLVIIDKTSGNILLKTTVFNKVPIVMIKSLDSFTLLAVSSNGILSYVDSESGFIYKTVSINENIVSSVVLSNGEILIGNSNGTIRVLDRDFVIKKSVVTNHNGPISLLIELKSGLYLSVNNEVAKIWSSLKNHTLQVEINNIDLIVDATEMSDGNIVTISRDGILRKWAYVINSRLMRASAVISLSFKVDNIVAKSVDFLPSGNVLIGTENSLIEYSFFSGGKEINKQMISATSAVYVDTDGKVIAGSANGEIFMQIEPTTLITTSPVTVVRTTPLITTPITTLTSTSSKVTTIKANLTTLNTNSIESTSPTRKTTKLTTTNENTSITQNTTFTTTDTTSSSISLAENTTTLSVANTTTPNQNLTSTTSQTNTTTLINNGTTSIENKTMTSTESTTMTTSINQNTTASANSTIIQNTTTPSTSIITSTTTTTQLVNTTSDTTLSRSTTLVVNETTLNPNSTVLINATNSSSSTLVSFNSTISIGNTTTQMSTLNATDLKNSTMSTLLTTLLLNVTSSVNNNGSLTTSPDTTSSVTVISSNTTPISTSTATSTISTSAAG</sequence>
<comment type="caution">
    <text evidence="5">The sequence shown here is derived from an EMBL/GenBank/DDBJ whole genome shotgun (WGS) entry which is preliminary data.</text>
</comment>
<evidence type="ECO:0000313" key="5">
    <source>
        <dbReference type="EMBL" id="CAF0931079.1"/>
    </source>
</evidence>
<evidence type="ECO:0000256" key="1">
    <source>
        <dbReference type="ARBA" id="ARBA00004613"/>
    </source>
</evidence>
<keyword evidence="4" id="KW-0472">Membrane</keyword>
<keyword evidence="6" id="KW-1185">Reference proteome</keyword>
<dbReference type="InterPro" id="IPR036322">
    <property type="entry name" value="WD40_repeat_dom_sf"/>
</dbReference>
<reference evidence="5" key="1">
    <citation type="submission" date="2021-02" db="EMBL/GenBank/DDBJ databases">
        <authorList>
            <person name="Nowell W R."/>
        </authorList>
    </citation>
    <scope>NUCLEOTIDE SEQUENCE</scope>
    <source>
        <strain evidence="5">Ploen Becks lab</strain>
    </source>
</reference>
<dbReference type="InterPro" id="IPR018391">
    <property type="entry name" value="PQQ_b-propeller_rpt"/>
</dbReference>
<dbReference type="SUPFAM" id="SSF50978">
    <property type="entry name" value="WD40 repeat-like"/>
    <property type="match status" value="1"/>
</dbReference>
<accession>A0A814BT89</accession>
<keyword evidence="4" id="KW-0812">Transmembrane</keyword>
<dbReference type="Gene3D" id="2.130.10.10">
    <property type="entry name" value="YVTN repeat-like/Quinoprotein amine dehydrogenase"/>
    <property type="match status" value="2"/>
</dbReference>
<dbReference type="SUPFAM" id="SSF101898">
    <property type="entry name" value="NHL repeat"/>
    <property type="match status" value="2"/>
</dbReference>
<evidence type="ECO:0000256" key="4">
    <source>
        <dbReference type="SAM" id="Phobius"/>
    </source>
</evidence>
<feature type="region of interest" description="Disordered" evidence="3">
    <location>
        <begin position="706"/>
        <end position="728"/>
    </location>
</feature>
<dbReference type="AlphaFoldDB" id="A0A814BT89"/>
<dbReference type="InterPro" id="IPR015943">
    <property type="entry name" value="WD40/YVTN_repeat-like_dom_sf"/>
</dbReference>
<dbReference type="EMBL" id="CAJNOC010002406">
    <property type="protein sequence ID" value="CAF0931079.1"/>
    <property type="molecule type" value="Genomic_DNA"/>
</dbReference>
<protein>
    <submittedName>
        <fullName evidence="5">Uncharacterized protein</fullName>
    </submittedName>
</protein>
<dbReference type="PANTHER" id="PTHR47246">
    <property type="entry name" value="MUCIN-19"/>
    <property type="match status" value="1"/>
</dbReference>
<evidence type="ECO:0000256" key="2">
    <source>
        <dbReference type="ARBA" id="ARBA00022525"/>
    </source>
</evidence>
<dbReference type="PANTHER" id="PTHR47246:SF1">
    <property type="entry name" value="MUCIN-19"/>
    <property type="match status" value="1"/>
</dbReference>
<dbReference type="Proteomes" id="UP000663879">
    <property type="component" value="Unassembled WGS sequence"/>
</dbReference>
<comment type="subcellular location">
    <subcellularLocation>
        <location evidence="1">Secreted</location>
    </subcellularLocation>
</comment>
<keyword evidence="4" id="KW-1133">Transmembrane helix</keyword>
<evidence type="ECO:0000256" key="3">
    <source>
        <dbReference type="SAM" id="MobiDB-lite"/>
    </source>
</evidence>